<keyword evidence="1" id="KW-1133">Transmembrane helix</keyword>
<protein>
    <submittedName>
        <fullName evidence="2">AtpZ/AtpI family protein</fullName>
    </submittedName>
</protein>
<reference evidence="2" key="1">
    <citation type="journal article" date="2020" name="mSystems">
        <title>Genome- and Community-Level Interaction Insights into Carbon Utilization and Element Cycling Functions of Hydrothermarchaeota in Hydrothermal Sediment.</title>
        <authorList>
            <person name="Zhou Z."/>
            <person name="Liu Y."/>
            <person name="Xu W."/>
            <person name="Pan J."/>
            <person name="Luo Z.H."/>
            <person name="Li M."/>
        </authorList>
    </citation>
    <scope>NUCLEOTIDE SEQUENCE [LARGE SCALE GENOMIC DNA]</scope>
    <source>
        <strain evidence="2">SpSt-477</strain>
    </source>
</reference>
<name>A0A7C4RPG9_9BACT</name>
<dbReference type="EMBL" id="DSUH01000011">
    <property type="protein sequence ID" value="HGU31291.1"/>
    <property type="molecule type" value="Genomic_DNA"/>
</dbReference>
<dbReference type="AlphaFoldDB" id="A0A7C4RPG9"/>
<feature type="transmembrane region" description="Helical" evidence="1">
    <location>
        <begin position="62"/>
        <end position="84"/>
    </location>
</feature>
<gene>
    <name evidence="2" type="ORF">ENS29_00370</name>
</gene>
<organism evidence="2">
    <name type="scientific">Desulfatirhabdium butyrativorans</name>
    <dbReference type="NCBI Taxonomy" id="340467"/>
    <lineage>
        <taxon>Bacteria</taxon>
        <taxon>Pseudomonadati</taxon>
        <taxon>Thermodesulfobacteriota</taxon>
        <taxon>Desulfobacteria</taxon>
        <taxon>Desulfobacterales</taxon>
        <taxon>Desulfatirhabdiaceae</taxon>
        <taxon>Desulfatirhabdium</taxon>
    </lineage>
</organism>
<keyword evidence="1" id="KW-0812">Transmembrane</keyword>
<evidence type="ECO:0000256" key="1">
    <source>
        <dbReference type="SAM" id="Phobius"/>
    </source>
</evidence>
<dbReference type="Pfam" id="PF09527">
    <property type="entry name" value="ATPase_gene1"/>
    <property type="match status" value="1"/>
</dbReference>
<evidence type="ECO:0000313" key="2">
    <source>
        <dbReference type="EMBL" id="HGU31291.1"/>
    </source>
</evidence>
<sequence>MPDTAGPDHFPTPYRWLRFRTSRIWSEHLSFIMQIGLTMVGCIVFCFFLGRYLDMVLGFRGIFVSTFTVFGVVGGAYTTYRQILEMTERDKRMRSPSESEP</sequence>
<dbReference type="InterPro" id="IPR032820">
    <property type="entry name" value="ATPase_put"/>
</dbReference>
<proteinExistence type="predicted"/>
<keyword evidence="1" id="KW-0472">Membrane</keyword>
<feature type="transmembrane region" description="Helical" evidence="1">
    <location>
        <begin position="28"/>
        <end position="50"/>
    </location>
</feature>
<comment type="caution">
    <text evidence="2">The sequence shown here is derived from an EMBL/GenBank/DDBJ whole genome shotgun (WGS) entry which is preliminary data.</text>
</comment>
<accession>A0A7C4RPG9</accession>